<dbReference type="PROSITE" id="PS50887">
    <property type="entry name" value="GGDEF"/>
    <property type="match status" value="1"/>
</dbReference>
<dbReference type="CDD" id="cd01949">
    <property type="entry name" value="GGDEF"/>
    <property type="match status" value="1"/>
</dbReference>
<feature type="transmembrane region" description="Helical" evidence="1">
    <location>
        <begin position="191"/>
        <end position="214"/>
    </location>
</feature>
<keyword evidence="4" id="KW-1185">Reference proteome</keyword>
<accession>A0A3E0WI21</accession>
<evidence type="ECO:0000256" key="1">
    <source>
        <dbReference type="SAM" id="Phobius"/>
    </source>
</evidence>
<reference evidence="4" key="1">
    <citation type="submission" date="2017-05" db="EMBL/GenBank/DDBJ databases">
        <authorList>
            <person name="Sharma S."/>
            <person name="Sidhu C."/>
            <person name="Pinnaka A.K."/>
        </authorList>
    </citation>
    <scope>NUCLEOTIDE SEQUENCE [LARGE SCALE GENOMIC DNA]</scope>
    <source>
        <strain evidence="4">AK93</strain>
    </source>
</reference>
<dbReference type="PANTHER" id="PTHR44757:SF2">
    <property type="entry name" value="BIOFILM ARCHITECTURE MAINTENANCE PROTEIN MBAA"/>
    <property type="match status" value="1"/>
</dbReference>
<dbReference type="PANTHER" id="PTHR44757">
    <property type="entry name" value="DIGUANYLATE CYCLASE DGCP"/>
    <property type="match status" value="1"/>
</dbReference>
<feature type="transmembrane region" description="Helical" evidence="1">
    <location>
        <begin position="24"/>
        <end position="43"/>
    </location>
</feature>
<organism evidence="3 4">
    <name type="scientific">Alkalilimnicola ehrlichii</name>
    <dbReference type="NCBI Taxonomy" id="351052"/>
    <lineage>
        <taxon>Bacteria</taxon>
        <taxon>Pseudomonadati</taxon>
        <taxon>Pseudomonadota</taxon>
        <taxon>Gammaproteobacteria</taxon>
        <taxon>Chromatiales</taxon>
        <taxon>Ectothiorhodospiraceae</taxon>
        <taxon>Alkalilimnicola</taxon>
    </lineage>
</organism>
<dbReference type="SMART" id="SM00267">
    <property type="entry name" value="GGDEF"/>
    <property type="match status" value="1"/>
</dbReference>
<sequence length="569" mass="62181">MQGTPTEITSPPGGLGLFTFWDRLPPTMAAFLLLVFTLALAVLLRESSSPTTRTYLLFVTTSLAGVASTILFILADDPALVESIHPHLFAVITLLSPTIYQLAVLAGKRPSRARLKITLAWSSAACFMILHATHGWLFTNGVYEYAWGYVPKLTGAGLIWLFYKGVLMTLAALLIYRGYRDAAAGTAQRNRCRVLLIVVITVLLGGVGMLPSLGIAVPPILLASVAVQIALVTYVAIRYGLGEITPTKMAFHVLDTLSEALLVIDSDQKVHFANPAAKRLFNCLEPTRMSLDKVIEDPRLLDTILHSTHIGQASQTELPYTDNKGGQHRLRVSVNRPTVAWSSAPVTICVLTNLSENNEKSRRQHLSQRLSETLFALQETNSRLRNSSSRDPLTNLYNRRHMEGVLDRLCYATRQNNAYMSLVLIRLEPLHGLRVRFTEAEGNTLLRQTAIALEEIASRPSYIAARLGEDLFALALPNTTATEALHAAHRAEALIKTLTSDSGTPYPLDVAAGIATLPAAELGTGAAQALLYQAETCLQETTERRRRVLADRTAIDAQEDESPLNGGLS</sequence>
<dbReference type="EMBL" id="NFZW01000040">
    <property type="protein sequence ID" value="RFA31811.1"/>
    <property type="molecule type" value="Genomic_DNA"/>
</dbReference>
<dbReference type="SUPFAM" id="SSF55073">
    <property type="entry name" value="Nucleotide cyclase"/>
    <property type="match status" value="1"/>
</dbReference>
<dbReference type="InterPro" id="IPR043128">
    <property type="entry name" value="Rev_trsase/Diguanyl_cyclase"/>
</dbReference>
<dbReference type="InterPro" id="IPR029787">
    <property type="entry name" value="Nucleotide_cyclase"/>
</dbReference>
<feature type="domain" description="GGDEF" evidence="2">
    <location>
        <begin position="418"/>
        <end position="552"/>
    </location>
</feature>
<evidence type="ECO:0000259" key="2">
    <source>
        <dbReference type="PROSITE" id="PS50887"/>
    </source>
</evidence>
<dbReference type="InterPro" id="IPR000160">
    <property type="entry name" value="GGDEF_dom"/>
</dbReference>
<keyword evidence="1" id="KW-0812">Transmembrane</keyword>
<dbReference type="Pfam" id="PF00990">
    <property type="entry name" value="GGDEF"/>
    <property type="match status" value="1"/>
</dbReference>
<feature type="transmembrane region" description="Helical" evidence="1">
    <location>
        <begin position="119"/>
        <end position="138"/>
    </location>
</feature>
<feature type="transmembrane region" description="Helical" evidence="1">
    <location>
        <begin position="55"/>
        <end position="75"/>
    </location>
</feature>
<feature type="transmembrane region" description="Helical" evidence="1">
    <location>
        <begin position="220"/>
        <end position="241"/>
    </location>
</feature>
<dbReference type="NCBIfam" id="TIGR00254">
    <property type="entry name" value="GGDEF"/>
    <property type="match status" value="1"/>
</dbReference>
<evidence type="ECO:0000313" key="3">
    <source>
        <dbReference type="EMBL" id="RFA31811.1"/>
    </source>
</evidence>
<keyword evidence="1" id="KW-1133">Transmembrane helix</keyword>
<feature type="transmembrane region" description="Helical" evidence="1">
    <location>
        <begin position="158"/>
        <end position="179"/>
    </location>
</feature>
<dbReference type="OrthoDB" id="420409at2"/>
<gene>
    <name evidence="3" type="ORF">CAL65_21495</name>
</gene>
<feature type="transmembrane region" description="Helical" evidence="1">
    <location>
        <begin position="87"/>
        <end position="107"/>
    </location>
</feature>
<dbReference type="InterPro" id="IPR000014">
    <property type="entry name" value="PAS"/>
</dbReference>
<dbReference type="Proteomes" id="UP000256763">
    <property type="component" value="Unassembled WGS sequence"/>
</dbReference>
<dbReference type="Gene3D" id="3.30.450.20">
    <property type="entry name" value="PAS domain"/>
    <property type="match status" value="1"/>
</dbReference>
<protein>
    <recommendedName>
        <fullName evidence="2">GGDEF domain-containing protein</fullName>
    </recommendedName>
</protein>
<proteinExistence type="predicted"/>
<dbReference type="CDD" id="cd00130">
    <property type="entry name" value="PAS"/>
    <property type="match status" value="1"/>
</dbReference>
<name>A0A3E0WI21_9GAMM</name>
<dbReference type="AlphaFoldDB" id="A0A3E0WI21"/>
<dbReference type="Gene3D" id="3.30.70.270">
    <property type="match status" value="1"/>
</dbReference>
<dbReference type="InterPro" id="IPR052155">
    <property type="entry name" value="Biofilm_reg_signaling"/>
</dbReference>
<keyword evidence="1" id="KW-0472">Membrane</keyword>
<evidence type="ECO:0000313" key="4">
    <source>
        <dbReference type="Proteomes" id="UP000256763"/>
    </source>
</evidence>
<comment type="caution">
    <text evidence="3">The sequence shown here is derived from an EMBL/GenBank/DDBJ whole genome shotgun (WGS) entry which is preliminary data.</text>
</comment>